<evidence type="ECO:0000313" key="4">
    <source>
        <dbReference type="EMBL" id="MCQ8279077.1"/>
    </source>
</evidence>
<keyword evidence="4" id="KW-0032">Aminotransferase</keyword>
<protein>
    <submittedName>
        <fullName evidence="4">DegT/DnrJ/EryC1/StrS family aminotransferase</fullName>
    </submittedName>
</protein>
<sequence>MIPFLCPSPPGLDSLRNEFAEIQNSGIFTNNGPLNARFETALQDSMFGDGGACVTTCNATIALILAIRAVVDRADAARKGRKPRGKRFALMPSFTFAAAALAAEWAGLEPLFCDVDPDDWFASEMAEEEAIRRYGDRIAVIVPYATFGESLDLARYEALSERTGIPVVVDAAASLGSLDASGHQFGSFSAIPVVFSMHATKTFATGEGGVIHSADRDLCQTLRTMSNFGFGAPRSATMPGLNAKLTEVGAALALKRLEGFETIVRSRQLLALRYRFALPELEFQRCSGIRVAHQFMPVLLPRAAVGRRDQIREELQSRGVGAASYFSPHVAEQPHFRRSRLKPDLPVTQSLSDRILSLPLWDGMSEATVDTVCAALKSVLAPVLVPANAMRAVPIDLLPAVGVAQGENLRPGVRLAS</sequence>
<dbReference type="Gene3D" id="3.40.640.10">
    <property type="entry name" value="Type I PLP-dependent aspartate aminotransferase-like (Major domain)"/>
    <property type="match status" value="1"/>
</dbReference>
<reference evidence="4 5" key="1">
    <citation type="submission" date="2022-06" db="EMBL/GenBank/DDBJ databases">
        <title>Endosaccharibacter gen. nov., sp. nov., endophytic bacteria isolated from sugarcane.</title>
        <authorList>
            <person name="Pitiwittayakul N."/>
            <person name="Yukphan P."/>
            <person name="Charoenyingcharoen P."/>
            <person name="Tanasupawat S."/>
        </authorList>
    </citation>
    <scope>NUCLEOTIDE SEQUENCE [LARGE SCALE GENOMIC DNA]</scope>
    <source>
        <strain evidence="4 5">KSS8</strain>
    </source>
</reference>
<dbReference type="Pfam" id="PF01041">
    <property type="entry name" value="DegT_DnrJ_EryC1"/>
    <property type="match status" value="1"/>
</dbReference>
<proteinExistence type="inferred from homology"/>
<accession>A0ABT1WA05</accession>
<dbReference type="InterPro" id="IPR000653">
    <property type="entry name" value="DegT/StrS_aminotransferase"/>
</dbReference>
<dbReference type="InterPro" id="IPR015421">
    <property type="entry name" value="PyrdxlP-dep_Trfase_major"/>
</dbReference>
<dbReference type="PANTHER" id="PTHR30244">
    <property type="entry name" value="TRANSAMINASE"/>
    <property type="match status" value="1"/>
</dbReference>
<dbReference type="PIRSF" id="PIRSF000390">
    <property type="entry name" value="PLP_StrS"/>
    <property type="match status" value="1"/>
</dbReference>
<keyword evidence="5" id="KW-1185">Reference proteome</keyword>
<dbReference type="InterPro" id="IPR015424">
    <property type="entry name" value="PyrdxlP-dep_Trfase"/>
</dbReference>
<gene>
    <name evidence="4" type="ORF">NFI95_11530</name>
</gene>
<dbReference type="SUPFAM" id="SSF53383">
    <property type="entry name" value="PLP-dependent transferases"/>
    <property type="match status" value="1"/>
</dbReference>
<evidence type="ECO:0000256" key="1">
    <source>
        <dbReference type="ARBA" id="ARBA00022898"/>
    </source>
</evidence>
<comment type="similarity">
    <text evidence="2 3">Belongs to the DegT/DnrJ/EryC1 family.</text>
</comment>
<keyword evidence="1 3" id="KW-0663">Pyridoxal phosphate</keyword>
<evidence type="ECO:0000256" key="2">
    <source>
        <dbReference type="ARBA" id="ARBA00037999"/>
    </source>
</evidence>
<dbReference type="EMBL" id="JAMSKV010000009">
    <property type="protein sequence ID" value="MCQ8279077.1"/>
    <property type="molecule type" value="Genomic_DNA"/>
</dbReference>
<evidence type="ECO:0000313" key="5">
    <source>
        <dbReference type="Proteomes" id="UP001524587"/>
    </source>
</evidence>
<dbReference type="RefSeq" id="WP_422864552.1">
    <property type="nucleotide sequence ID" value="NZ_JAMSKV010000009.1"/>
</dbReference>
<evidence type="ECO:0000256" key="3">
    <source>
        <dbReference type="RuleBase" id="RU004508"/>
    </source>
</evidence>
<name>A0ABT1WA05_9PROT</name>
<dbReference type="GO" id="GO:0008483">
    <property type="term" value="F:transaminase activity"/>
    <property type="evidence" value="ECO:0007669"/>
    <property type="project" value="UniProtKB-KW"/>
</dbReference>
<keyword evidence="4" id="KW-0808">Transferase</keyword>
<organism evidence="4 5">
    <name type="scientific">Endosaccharibacter trunci</name>
    <dbReference type="NCBI Taxonomy" id="2812733"/>
    <lineage>
        <taxon>Bacteria</taxon>
        <taxon>Pseudomonadati</taxon>
        <taxon>Pseudomonadota</taxon>
        <taxon>Alphaproteobacteria</taxon>
        <taxon>Acetobacterales</taxon>
        <taxon>Acetobacteraceae</taxon>
        <taxon>Endosaccharibacter</taxon>
    </lineage>
</organism>
<comment type="caution">
    <text evidence="4">The sequence shown here is derived from an EMBL/GenBank/DDBJ whole genome shotgun (WGS) entry which is preliminary data.</text>
</comment>
<dbReference type="PANTHER" id="PTHR30244:SF9">
    <property type="entry name" value="PROTEIN RV3402C"/>
    <property type="match status" value="1"/>
</dbReference>
<dbReference type="Proteomes" id="UP001524587">
    <property type="component" value="Unassembled WGS sequence"/>
</dbReference>